<dbReference type="Proteomes" id="UP001162164">
    <property type="component" value="Unassembled WGS sequence"/>
</dbReference>
<protein>
    <submittedName>
        <fullName evidence="10">Uncharacterized protein</fullName>
    </submittedName>
</protein>
<organism evidence="10 11">
    <name type="scientific">Molorchus minor</name>
    <dbReference type="NCBI Taxonomy" id="1323400"/>
    <lineage>
        <taxon>Eukaryota</taxon>
        <taxon>Metazoa</taxon>
        <taxon>Ecdysozoa</taxon>
        <taxon>Arthropoda</taxon>
        <taxon>Hexapoda</taxon>
        <taxon>Insecta</taxon>
        <taxon>Pterygota</taxon>
        <taxon>Neoptera</taxon>
        <taxon>Endopterygota</taxon>
        <taxon>Coleoptera</taxon>
        <taxon>Polyphaga</taxon>
        <taxon>Cucujiformia</taxon>
        <taxon>Chrysomeloidea</taxon>
        <taxon>Cerambycidae</taxon>
        <taxon>Lamiinae</taxon>
        <taxon>Monochamini</taxon>
        <taxon>Molorchus</taxon>
    </lineage>
</organism>
<evidence type="ECO:0000256" key="4">
    <source>
        <dbReference type="ARBA" id="ARBA00022833"/>
    </source>
</evidence>
<proteinExistence type="predicted"/>
<dbReference type="SUPFAM" id="SSF103637">
    <property type="entry name" value="CCHHC domain"/>
    <property type="match status" value="1"/>
</dbReference>
<keyword evidence="5" id="KW-0805">Transcription regulation</keyword>
<name>A0ABQ9ITL1_9CUCU</name>
<keyword evidence="9" id="KW-0732">Signal</keyword>
<dbReference type="PROSITE" id="PS51802">
    <property type="entry name" value="ZF_CCHHC"/>
    <property type="match status" value="1"/>
</dbReference>
<accession>A0ABQ9ITL1</accession>
<evidence type="ECO:0000313" key="11">
    <source>
        <dbReference type="Proteomes" id="UP001162164"/>
    </source>
</evidence>
<gene>
    <name evidence="10" type="ORF">NQ317_015295</name>
</gene>
<comment type="caution">
    <text evidence="10">The sequence shown here is derived from an EMBL/GenBank/DDBJ whole genome shotgun (WGS) entry which is preliminary data.</text>
</comment>
<comment type="subcellular location">
    <subcellularLocation>
        <location evidence="1">Nucleus</location>
    </subcellularLocation>
</comment>
<feature type="region of interest" description="Disordered" evidence="8">
    <location>
        <begin position="64"/>
        <end position="86"/>
    </location>
</feature>
<evidence type="ECO:0000256" key="6">
    <source>
        <dbReference type="ARBA" id="ARBA00023163"/>
    </source>
</evidence>
<dbReference type="Gene3D" id="4.10.320.30">
    <property type="match status" value="1"/>
</dbReference>
<reference evidence="10" key="1">
    <citation type="journal article" date="2023" name="Insect Mol. Biol.">
        <title>Genome sequencing provides insights into the evolution of gene families encoding plant cell wall-degrading enzymes in longhorned beetles.</title>
        <authorList>
            <person name="Shin N.R."/>
            <person name="Okamura Y."/>
            <person name="Kirsch R."/>
            <person name="Pauchet Y."/>
        </authorList>
    </citation>
    <scope>NUCLEOTIDE SEQUENCE</scope>
    <source>
        <strain evidence="10">MMC_N1</strain>
    </source>
</reference>
<feature type="signal peptide" evidence="9">
    <location>
        <begin position="1"/>
        <end position="19"/>
    </location>
</feature>
<keyword evidence="11" id="KW-1185">Reference proteome</keyword>
<keyword evidence="2" id="KW-0479">Metal-binding</keyword>
<evidence type="ECO:0000256" key="9">
    <source>
        <dbReference type="SAM" id="SignalP"/>
    </source>
</evidence>
<sequence>MFWARVYILTLTLIQKAQRVIEERRCPLEGCDSNGHLSGKFEKHFTLEACPIYHNTTAEKCRQGMEDRKKREESRKKALEYHKKIT</sequence>
<evidence type="ECO:0000256" key="7">
    <source>
        <dbReference type="ARBA" id="ARBA00023242"/>
    </source>
</evidence>
<dbReference type="InterPro" id="IPR002515">
    <property type="entry name" value="Znf_C2H2C"/>
</dbReference>
<keyword evidence="4" id="KW-0862">Zinc</keyword>
<keyword evidence="3" id="KW-0863">Zinc-finger</keyword>
<dbReference type="InterPro" id="IPR036060">
    <property type="entry name" value="Znf_C2H2C_sf"/>
</dbReference>
<dbReference type="EMBL" id="JAPWTJ010002618">
    <property type="protein sequence ID" value="KAJ8965367.1"/>
    <property type="molecule type" value="Genomic_DNA"/>
</dbReference>
<evidence type="ECO:0000256" key="3">
    <source>
        <dbReference type="ARBA" id="ARBA00022771"/>
    </source>
</evidence>
<evidence type="ECO:0000256" key="2">
    <source>
        <dbReference type="ARBA" id="ARBA00022723"/>
    </source>
</evidence>
<keyword evidence="7" id="KW-0539">Nucleus</keyword>
<dbReference type="Pfam" id="PF01530">
    <property type="entry name" value="zf-C2HC"/>
    <property type="match status" value="1"/>
</dbReference>
<evidence type="ECO:0000256" key="1">
    <source>
        <dbReference type="ARBA" id="ARBA00004123"/>
    </source>
</evidence>
<evidence type="ECO:0000256" key="8">
    <source>
        <dbReference type="SAM" id="MobiDB-lite"/>
    </source>
</evidence>
<evidence type="ECO:0000256" key="5">
    <source>
        <dbReference type="ARBA" id="ARBA00023015"/>
    </source>
</evidence>
<evidence type="ECO:0000313" key="10">
    <source>
        <dbReference type="EMBL" id="KAJ8965367.1"/>
    </source>
</evidence>
<keyword evidence="6" id="KW-0804">Transcription</keyword>
<feature type="chain" id="PRO_5045475563" evidence="9">
    <location>
        <begin position="20"/>
        <end position="86"/>
    </location>
</feature>